<dbReference type="SMART" id="SM00355">
    <property type="entry name" value="ZnF_C2H2"/>
    <property type="match status" value="2"/>
</dbReference>
<dbReference type="GeneTree" id="ENSGT01100000263588"/>
<feature type="region of interest" description="Disordered" evidence="8">
    <location>
        <begin position="110"/>
        <end position="266"/>
    </location>
</feature>
<dbReference type="AlphaFoldDB" id="A0A9J7ZKR4"/>
<dbReference type="Pfam" id="PF00098">
    <property type="entry name" value="zf-CCHC"/>
    <property type="match status" value="2"/>
</dbReference>
<dbReference type="FunFam" id="3.30.160.60:FF:000065">
    <property type="entry name" value="B-cell CLL/lymphoma 6, member B"/>
    <property type="match status" value="1"/>
</dbReference>
<evidence type="ECO:0000259" key="10">
    <source>
        <dbReference type="PROSITE" id="PS50158"/>
    </source>
</evidence>
<dbReference type="GO" id="GO:0031519">
    <property type="term" value="C:PcG protein complex"/>
    <property type="evidence" value="ECO:0007669"/>
    <property type="project" value="TreeGrafter"/>
</dbReference>
<dbReference type="SUPFAM" id="SSF57756">
    <property type="entry name" value="Retrovirus zinc finger-like domains"/>
    <property type="match status" value="1"/>
</dbReference>
<evidence type="ECO:0000259" key="9">
    <source>
        <dbReference type="PROSITE" id="PS50157"/>
    </source>
</evidence>
<dbReference type="InterPro" id="IPR013087">
    <property type="entry name" value="Znf_C2H2_type"/>
</dbReference>
<evidence type="ECO:0000256" key="7">
    <source>
        <dbReference type="PROSITE-ProRule" id="PRU00042"/>
    </source>
</evidence>
<feature type="domain" description="CCHC-type" evidence="10">
    <location>
        <begin position="68"/>
        <end position="84"/>
    </location>
</feature>
<evidence type="ECO:0000256" key="1">
    <source>
        <dbReference type="ARBA" id="ARBA00004123"/>
    </source>
</evidence>
<dbReference type="InterPro" id="IPR001878">
    <property type="entry name" value="Znf_CCHC"/>
</dbReference>
<dbReference type="Pfam" id="PF00096">
    <property type="entry name" value="zf-C2H2"/>
    <property type="match status" value="2"/>
</dbReference>
<dbReference type="OMA" id="ECKEANC"/>
<dbReference type="Ensembl" id="ENSCCRT00000115759.1">
    <property type="protein sequence ID" value="ENSCCRP00000129795.1"/>
    <property type="gene ID" value="ENSCCRG00000071756.1"/>
</dbReference>
<keyword evidence="3" id="KW-0677">Repeat</keyword>
<keyword evidence="4 7" id="KW-0863">Zinc-finger</keyword>
<feature type="domain" description="C2H2-type" evidence="9">
    <location>
        <begin position="300"/>
        <end position="322"/>
    </location>
</feature>
<feature type="domain" description="C2H2-type" evidence="9">
    <location>
        <begin position="273"/>
        <end position="300"/>
    </location>
</feature>
<dbReference type="FunFam" id="3.30.160.60:FF:000145">
    <property type="entry name" value="Zinc finger protein 574"/>
    <property type="match status" value="1"/>
</dbReference>
<keyword evidence="12" id="KW-1185">Reference proteome</keyword>
<dbReference type="InterPro" id="IPR036875">
    <property type="entry name" value="Znf_CCHC_sf"/>
</dbReference>
<comment type="subcellular location">
    <subcellularLocation>
        <location evidence="1">Nucleus</location>
    </subcellularLocation>
</comment>
<feature type="domain" description="CCHC-type" evidence="10">
    <location>
        <begin position="51"/>
        <end position="66"/>
    </location>
</feature>
<dbReference type="SUPFAM" id="SSF57667">
    <property type="entry name" value="beta-beta-alpha zinc fingers"/>
    <property type="match status" value="1"/>
</dbReference>
<evidence type="ECO:0000256" key="5">
    <source>
        <dbReference type="ARBA" id="ARBA00022833"/>
    </source>
</evidence>
<dbReference type="PROSITE" id="PS50158">
    <property type="entry name" value="ZF_CCHC"/>
    <property type="match status" value="2"/>
</dbReference>
<keyword evidence="2" id="KW-0479">Metal-binding</keyword>
<organism evidence="11 12">
    <name type="scientific">Cyprinus carpio carpio</name>
    <dbReference type="NCBI Taxonomy" id="630221"/>
    <lineage>
        <taxon>Eukaryota</taxon>
        <taxon>Metazoa</taxon>
        <taxon>Chordata</taxon>
        <taxon>Craniata</taxon>
        <taxon>Vertebrata</taxon>
        <taxon>Euteleostomi</taxon>
        <taxon>Actinopterygii</taxon>
        <taxon>Neopterygii</taxon>
        <taxon>Teleostei</taxon>
        <taxon>Ostariophysi</taxon>
        <taxon>Cypriniformes</taxon>
        <taxon>Cyprinidae</taxon>
        <taxon>Cyprininae</taxon>
        <taxon>Cyprinus</taxon>
    </lineage>
</organism>
<reference evidence="11" key="1">
    <citation type="submission" date="2025-08" db="UniProtKB">
        <authorList>
            <consortium name="Ensembl"/>
        </authorList>
    </citation>
    <scope>IDENTIFICATION</scope>
</reference>
<keyword evidence="6" id="KW-0539">Nucleus</keyword>
<feature type="compositionally biased region" description="Basic residues" evidence="8">
    <location>
        <begin position="250"/>
        <end position="265"/>
    </location>
</feature>
<dbReference type="PROSITE" id="PS50157">
    <property type="entry name" value="ZINC_FINGER_C2H2_2"/>
    <property type="match status" value="2"/>
</dbReference>
<dbReference type="Gene3D" id="3.30.160.60">
    <property type="entry name" value="Classic Zinc Finger"/>
    <property type="match status" value="2"/>
</dbReference>
<dbReference type="GO" id="GO:0000785">
    <property type="term" value="C:chromatin"/>
    <property type="evidence" value="ECO:0007669"/>
    <property type="project" value="TreeGrafter"/>
</dbReference>
<dbReference type="GO" id="GO:0000981">
    <property type="term" value="F:DNA-binding transcription factor activity, RNA polymerase II-specific"/>
    <property type="evidence" value="ECO:0007669"/>
    <property type="project" value="TreeGrafter"/>
</dbReference>
<dbReference type="SMART" id="SM00343">
    <property type="entry name" value="ZnF_C2HC"/>
    <property type="match status" value="2"/>
</dbReference>
<name>A0A9J7ZKR4_CYPCA</name>
<dbReference type="PANTHER" id="PTHR14003:SF23">
    <property type="entry name" value="ZINC FINGER PROTEIN 143"/>
    <property type="match status" value="1"/>
</dbReference>
<proteinExistence type="predicted"/>
<keyword evidence="5" id="KW-0862">Zinc</keyword>
<evidence type="ECO:0000256" key="8">
    <source>
        <dbReference type="SAM" id="MobiDB-lite"/>
    </source>
</evidence>
<dbReference type="Gene3D" id="4.10.60.10">
    <property type="entry name" value="Zinc finger, CCHC-type"/>
    <property type="match status" value="1"/>
</dbReference>
<evidence type="ECO:0000313" key="12">
    <source>
        <dbReference type="Proteomes" id="UP001108240"/>
    </source>
</evidence>
<dbReference type="PROSITE" id="PS00028">
    <property type="entry name" value="ZINC_FINGER_C2H2_1"/>
    <property type="match status" value="2"/>
</dbReference>
<sequence length="334" mass="37785">MWPETDIADGTRFLKVKFNNVVKSLPYSTKFETLSGTEHFRVIHDRQVKVCRLCIQPGHVVRECPSFRCFRCDKQGHYARECKEANCDVCGMRPGLCVCEMLAVMEEANSEEETSDLYKVEDSEEEESVNAEGEESQITWGKEETATTWEDIGSEKSQGEVGLGQRMKEREKKESTPGKEMDPKDLECEDGDGKKVKNNEDEGDNAKGKEENHCGGRMKKDEGGGKEKEGLENPVTNAEEDMDMSEGKMLNKRKKKRGGNTRQKIKSMDLAGHKCSVCGSSFSVKSNLTRHMQLHGPKEHVCEVCGKSFSLKQQLSSHQKQHLYPCIRLYRQGE</sequence>
<dbReference type="PANTHER" id="PTHR14003">
    <property type="entry name" value="TRANSCRIPTIONAL REPRESSOR PROTEIN YY"/>
    <property type="match status" value="1"/>
</dbReference>
<dbReference type="GO" id="GO:0008270">
    <property type="term" value="F:zinc ion binding"/>
    <property type="evidence" value="ECO:0007669"/>
    <property type="project" value="UniProtKB-KW"/>
</dbReference>
<evidence type="ECO:0000256" key="3">
    <source>
        <dbReference type="ARBA" id="ARBA00022737"/>
    </source>
</evidence>
<dbReference type="InterPro" id="IPR036236">
    <property type="entry name" value="Znf_C2H2_sf"/>
</dbReference>
<reference evidence="11" key="2">
    <citation type="submission" date="2025-09" db="UniProtKB">
        <authorList>
            <consortium name="Ensembl"/>
        </authorList>
    </citation>
    <scope>IDENTIFICATION</scope>
</reference>
<evidence type="ECO:0000256" key="4">
    <source>
        <dbReference type="ARBA" id="ARBA00022771"/>
    </source>
</evidence>
<protein>
    <submittedName>
        <fullName evidence="11">Uncharacterized protein</fullName>
    </submittedName>
</protein>
<dbReference type="GO" id="GO:0000978">
    <property type="term" value="F:RNA polymerase II cis-regulatory region sequence-specific DNA binding"/>
    <property type="evidence" value="ECO:0007669"/>
    <property type="project" value="TreeGrafter"/>
</dbReference>
<accession>A0A9J7ZKR4</accession>
<evidence type="ECO:0000256" key="6">
    <source>
        <dbReference type="ARBA" id="ARBA00023242"/>
    </source>
</evidence>
<evidence type="ECO:0000313" key="11">
    <source>
        <dbReference type="Ensembl" id="ENSCCRP00000129795.1"/>
    </source>
</evidence>
<feature type="compositionally biased region" description="Basic and acidic residues" evidence="8">
    <location>
        <begin position="166"/>
        <end position="231"/>
    </location>
</feature>
<feature type="compositionally biased region" description="Acidic residues" evidence="8">
    <location>
        <begin position="122"/>
        <end position="135"/>
    </location>
</feature>
<dbReference type="Proteomes" id="UP001108240">
    <property type="component" value="Unplaced"/>
</dbReference>
<dbReference type="GO" id="GO:0005667">
    <property type="term" value="C:transcription regulator complex"/>
    <property type="evidence" value="ECO:0007669"/>
    <property type="project" value="TreeGrafter"/>
</dbReference>
<evidence type="ECO:0000256" key="2">
    <source>
        <dbReference type="ARBA" id="ARBA00022723"/>
    </source>
</evidence>